<dbReference type="EMBL" id="JAAWWK010000002">
    <property type="protein sequence ID" value="NKI17289.1"/>
    <property type="molecule type" value="Genomic_DNA"/>
</dbReference>
<organism evidence="1 2">
    <name type="scientific">Spongiibacter thalassae</name>
    <dbReference type="NCBI Taxonomy" id="2721624"/>
    <lineage>
        <taxon>Bacteria</taxon>
        <taxon>Pseudomonadati</taxon>
        <taxon>Pseudomonadota</taxon>
        <taxon>Gammaproteobacteria</taxon>
        <taxon>Cellvibrionales</taxon>
        <taxon>Spongiibacteraceae</taxon>
        <taxon>Spongiibacter</taxon>
    </lineage>
</organism>
<dbReference type="RefSeq" id="WP_168449799.1">
    <property type="nucleotide sequence ID" value="NZ_JAAWWK010000002.1"/>
</dbReference>
<comment type="caution">
    <text evidence="1">The sequence shown here is derived from an EMBL/GenBank/DDBJ whole genome shotgun (WGS) entry which is preliminary data.</text>
</comment>
<dbReference type="Proteomes" id="UP000765845">
    <property type="component" value="Unassembled WGS sequence"/>
</dbReference>
<keyword evidence="2" id="KW-1185">Reference proteome</keyword>
<keyword evidence="1" id="KW-0648">Protein biosynthesis</keyword>
<keyword evidence="1" id="KW-0251">Elongation factor</keyword>
<sequence length="195" mass="22251">MINQCAANGLLQEAVSELAQCRHIEAVFNDCFRQRYRCELVGGADEPYYQPGEAGDLHRVYYREDFPRSALHEAAHWCVAGEQRRQLADYGYWYEPDGRSVERQREFERVEATPQAIEWFFALAAGLDFQVSIDNLGAGKRDEFPFKLAVWQRAKAYQRVGLPPRAEQLFRALCAANGVSLNAVMQGISLRALCR</sequence>
<reference evidence="1 2" key="1">
    <citation type="submission" date="2020-04" db="EMBL/GenBank/DDBJ databases">
        <authorList>
            <person name="Yoon J."/>
        </authorList>
    </citation>
    <scope>NUCLEOTIDE SEQUENCE [LARGE SCALE GENOMIC DNA]</scope>
    <source>
        <strain evidence="1 2">KMU-166</strain>
    </source>
</reference>
<gene>
    <name evidence="1" type="ORF">HCU74_07635</name>
</gene>
<protein>
    <submittedName>
        <fullName evidence="1">Elongation factor P hydroxylase</fullName>
    </submittedName>
</protein>
<name>A0ABX1GGF6_9GAMM</name>
<dbReference type="GO" id="GO:0003746">
    <property type="term" value="F:translation elongation factor activity"/>
    <property type="evidence" value="ECO:0007669"/>
    <property type="project" value="UniProtKB-KW"/>
</dbReference>
<accession>A0ABX1GGF6</accession>
<proteinExistence type="predicted"/>
<dbReference type="InterPro" id="IPR007411">
    <property type="entry name" value="EpmC"/>
</dbReference>
<evidence type="ECO:0000313" key="1">
    <source>
        <dbReference type="EMBL" id="NKI17289.1"/>
    </source>
</evidence>
<dbReference type="Pfam" id="PF04315">
    <property type="entry name" value="EpmC"/>
    <property type="match status" value="1"/>
</dbReference>
<evidence type="ECO:0000313" key="2">
    <source>
        <dbReference type="Proteomes" id="UP000765845"/>
    </source>
</evidence>